<reference evidence="5" key="1">
    <citation type="submission" date="2023-03" db="EMBL/GenBank/DDBJ databases">
        <title>Chromosome-level genomes of two armyworms, Mythimna separata and Mythimna loreyi, provide insights into the biosynthesis and reception of sex pheromones.</title>
        <authorList>
            <person name="Zhao H."/>
        </authorList>
    </citation>
    <scope>NUCLEOTIDE SEQUENCE</scope>
    <source>
        <strain evidence="5">BeijingLab</strain>
        <tissue evidence="5">Pupa</tissue>
    </source>
</reference>
<keyword evidence="1" id="KW-0479">Metal-binding</keyword>
<protein>
    <recommendedName>
        <fullName evidence="4">FLYWCH-type domain-containing protein</fullName>
    </recommendedName>
</protein>
<evidence type="ECO:0000259" key="4">
    <source>
        <dbReference type="Pfam" id="PF04500"/>
    </source>
</evidence>
<feature type="domain" description="FLYWCH-type" evidence="4">
    <location>
        <begin position="20"/>
        <end position="75"/>
    </location>
</feature>
<accession>A0AAD8DS47</accession>
<evidence type="ECO:0000313" key="6">
    <source>
        <dbReference type="Proteomes" id="UP001231518"/>
    </source>
</evidence>
<dbReference type="AlphaFoldDB" id="A0AAD8DS47"/>
<evidence type="ECO:0000256" key="1">
    <source>
        <dbReference type="ARBA" id="ARBA00022723"/>
    </source>
</evidence>
<comment type="caution">
    <text evidence="5">The sequence shown here is derived from an EMBL/GenBank/DDBJ whole genome shotgun (WGS) entry which is preliminary data.</text>
</comment>
<name>A0AAD8DS47_MYTSE</name>
<proteinExistence type="predicted"/>
<evidence type="ECO:0000256" key="2">
    <source>
        <dbReference type="ARBA" id="ARBA00022771"/>
    </source>
</evidence>
<dbReference type="Proteomes" id="UP001231518">
    <property type="component" value="Chromosome 8"/>
</dbReference>
<keyword evidence="6" id="KW-1185">Reference proteome</keyword>
<evidence type="ECO:0000256" key="3">
    <source>
        <dbReference type="ARBA" id="ARBA00022833"/>
    </source>
</evidence>
<dbReference type="Gene3D" id="2.20.25.240">
    <property type="match status" value="1"/>
</dbReference>
<evidence type="ECO:0000313" key="5">
    <source>
        <dbReference type="EMBL" id="KAJ8718894.1"/>
    </source>
</evidence>
<organism evidence="5 6">
    <name type="scientific">Mythimna separata</name>
    <name type="common">Oriental armyworm</name>
    <name type="synonym">Pseudaletia separata</name>
    <dbReference type="NCBI Taxonomy" id="271217"/>
    <lineage>
        <taxon>Eukaryota</taxon>
        <taxon>Metazoa</taxon>
        <taxon>Ecdysozoa</taxon>
        <taxon>Arthropoda</taxon>
        <taxon>Hexapoda</taxon>
        <taxon>Insecta</taxon>
        <taxon>Pterygota</taxon>
        <taxon>Neoptera</taxon>
        <taxon>Endopterygota</taxon>
        <taxon>Lepidoptera</taxon>
        <taxon>Glossata</taxon>
        <taxon>Ditrysia</taxon>
        <taxon>Noctuoidea</taxon>
        <taxon>Noctuidae</taxon>
        <taxon>Noctuinae</taxon>
        <taxon>Hadenini</taxon>
        <taxon>Mythimna</taxon>
    </lineage>
</organism>
<keyword evidence="3" id="KW-0862">Zinc</keyword>
<sequence>MELDDGNSTGSTNLTGFDIVTSRRGKPVLLRGGYSYNKRRTYKDNSTKWLCTKRNICKAILVTSGNNAILKDDKHDCKADFASNQLQIELEKCTKKVTTDVTVSISKTVREAVAEITDNTSLDLITKLSNRKNIERKLYRKRNSSRAVKKVFVTEMSEGSQ</sequence>
<dbReference type="InterPro" id="IPR007588">
    <property type="entry name" value="Znf_FLYWCH"/>
</dbReference>
<dbReference type="Pfam" id="PF04500">
    <property type="entry name" value="FLYWCH"/>
    <property type="match status" value="1"/>
</dbReference>
<dbReference type="EMBL" id="JARGEI010000015">
    <property type="protein sequence ID" value="KAJ8718894.1"/>
    <property type="molecule type" value="Genomic_DNA"/>
</dbReference>
<gene>
    <name evidence="5" type="ORF">PYW07_016450</name>
</gene>
<keyword evidence="2" id="KW-0863">Zinc-finger</keyword>
<dbReference type="GO" id="GO:0008270">
    <property type="term" value="F:zinc ion binding"/>
    <property type="evidence" value="ECO:0007669"/>
    <property type="project" value="UniProtKB-KW"/>
</dbReference>